<feature type="region of interest" description="Disordered" evidence="1">
    <location>
        <begin position="325"/>
        <end position="346"/>
    </location>
</feature>
<evidence type="ECO:0000259" key="2">
    <source>
        <dbReference type="Pfam" id="PF00626"/>
    </source>
</evidence>
<feature type="non-terminal residue" evidence="3">
    <location>
        <position position="1"/>
    </location>
</feature>
<dbReference type="Pfam" id="PF00626">
    <property type="entry name" value="Gelsolin"/>
    <property type="match status" value="1"/>
</dbReference>
<dbReference type="AlphaFoldDB" id="A0ABD0LR60"/>
<evidence type="ECO:0000313" key="3">
    <source>
        <dbReference type="EMBL" id="KAK7501504.1"/>
    </source>
</evidence>
<comment type="caution">
    <text evidence="3">The sequence shown here is derived from an EMBL/GenBank/DDBJ whole genome shotgun (WGS) entry which is preliminary data.</text>
</comment>
<sequence length="1099" mass="123640">PPGADLPVWRRSVVVVGQRISVCNTLQVVISAYGNWVSGLGKDLGKFLSISLTQHFPFAPHSTQSSIWQTTFGSIGGFVFGPRVCLSVGFPRHLMQERRAWSDRMFRALFEKKRAHFEAKYLTQPAPELTPDRSPQPKRKFKYEGRHMTQPITPDEMKEAESATTPASKGSGGSIADRLNQLKTSGEESWKKRVSKDKLTDLDTPVGDVKPREKKGLAAVRPTSIADRISKIGESAKQWQGRVEESDAKEFTVATKLARAGQVLASESPLVAKLRASKKDLTKLDDNSNASSPVTSPSTPTKEFLPKVPLPKEIVVDPAAAKKAEEVSKTSKHSAVNGDDNTEAPEPVRVEVPTLDDEEIEQFFATKEITEISDRIDVDVDDFDNIFIESNEILQSVRKIRPTRKKKATSRNPLKTVSQFVEIKTEYTQVTTGTAEKELRRIKKEGFAKDAGLAQAALAGLASKENFSRVSLRKTKEDSVPAALAGRHNPFRNLMLLHVKGRKNVQTRIVEPHAKSMNAGDCFILVTPDKVINWVGLYGNIIEKAKSAEIASFIQQKRDMGYKGTEAVQTVEQAKDHLGAGKHFWAALQGNKECQASGPDEEDELYEISITKTNMIYKLEDGALKPYEQYWGAIPRHEMLQEKEVLVFDYGSEFYVWQGKSVTMEQRKQSMALARKLWDKGYDYSECAINPLAPLRLEEDGSIPVTAPQRPEWAIFGKVNQHMETIVFREKFADWPDTSRLIGVKGRKSTEMKTEVVDIKAYDATKMIPVHDEPVTLKLEGADVGRGKKWAEDMQGFIKEQDILTLAVKVWHVMEYDHYLMPEDSYGQFHKGDTYVVRWQYMITNAGLKSLKGQAARHSLTGRERCAYFFWQGQDSTVNEKGASALMTVELDEERGPQVRVVQGKEPPCFLNLFEGRMVVHIGKREEPSTNTPGPWRMYCLRGDEAGELCLLEIPVSITHLRSHSSLILLNTRTGMAYVWHGVKSPQHVRELAVGAVKNLKEKCPLELDMHKDAHIIITEVEEGQEKSEIWSALDSRDRSLYHTLLSDPSRCDYTPRLFYMTSVSMVFEVTEQLNPARLPGTYTPFPFFQSDLYKASQP</sequence>
<dbReference type="CDD" id="cd11293">
    <property type="entry name" value="gelsolin_S4_like"/>
    <property type="match status" value="1"/>
</dbReference>
<accession>A0ABD0LR60</accession>
<evidence type="ECO:0000313" key="4">
    <source>
        <dbReference type="Proteomes" id="UP001519460"/>
    </source>
</evidence>
<organism evidence="3 4">
    <name type="scientific">Batillaria attramentaria</name>
    <dbReference type="NCBI Taxonomy" id="370345"/>
    <lineage>
        <taxon>Eukaryota</taxon>
        <taxon>Metazoa</taxon>
        <taxon>Spiralia</taxon>
        <taxon>Lophotrochozoa</taxon>
        <taxon>Mollusca</taxon>
        <taxon>Gastropoda</taxon>
        <taxon>Caenogastropoda</taxon>
        <taxon>Sorbeoconcha</taxon>
        <taxon>Cerithioidea</taxon>
        <taxon>Batillariidae</taxon>
        <taxon>Batillaria</taxon>
    </lineage>
</organism>
<feature type="region of interest" description="Disordered" evidence="1">
    <location>
        <begin position="282"/>
        <end position="305"/>
    </location>
</feature>
<dbReference type="InterPro" id="IPR007122">
    <property type="entry name" value="Villin/Gelsolin"/>
</dbReference>
<dbReference type="InterPro" id="IPR029006">
    <property type="entry name" value="ADF-H/Gelsolin-like_dom_sf"/>
</dbReference>
<dbReference type="PANTHER" id="PTHR11977:SF45">
    <property type="entry name" value="SUPERVILLIN"/>
    <property type="match status" value="1"/>
</dbReference>
<reference evidence="3 4" key="1">
    <citation type="journal article" date="2023" name="Sci. Data">
        <title>Genome assembly of the Korean intertidal mud-creeper Batillaria attramentaria.</title>
        <authorList>
            <person name="Patra A.K."/>
            <person name="Ho P.T."/>
            <person name="Jun S."/>
            <person name="Lee S.J."/>
            <person name="Kim Y."/>
            <person name="Won Y.J."/>
        </authorList>
    </citation>
    <scope>NUCLEOTIDE SEQUENCE [LARGE SCALE GENOMIC DNA]</scope>
    <source>
        <strain evidence="3">Wonlab-2016</strain>
    </source>
</reference>
<feature type="domain" description="Gelsolin-like" evidence="2">
    <location>
        <begin position="868"/>
        <end position="911"/>
    </location>
</feature>
<dbReference type="Gene3D" id="3.40.20.10">
    <property type="entry name" value="Severin"/>
    <property type="match status" value="4"/>
</dbReference>
<evidence type="ECO:0000256" key="1">
    <source>
        <dbReference type="SAM" id="MobiDB-lite"/>
    </source>
</evidence>
<protein>
    <recommendedName>
        <fullName evidence="2">Gelsolin-like domain-containing protein</fullName>
    </recommendedName>
</protein>
<gene>
    <name evidence="3" type="ORF">BaRGS_00007308</name>
</gene>
<feature type="compositionally biased region" description="Low complexity" evidence="1">
    <location>
        <begin position="291"/>
        <end position="301"/>
    </location>
</feature>
<feature type="region of interest" description="Disordered" evidence="1">
    <location>
        <begin position="123"/>
        <end position="192"/>
    </location>
</feature>
<name>A0ABD0LR60_9CAEN</name>
<dbReference type="SUPFAM" id="SSF55753">
    <property type="entry name" value="Actin depolymerizing proteins"/>
    <property type="match status" value="4"/>
</dbReference>
<dbReference type="Proteomes" id="UP001519460">
    <property type="component" value="Unassembled WGS sequence"/>
</dbReference>
<dbReference type="InterPro" id="IPR007123">
    <property type="entry name" value="Gelsolin-like_dom"/>
</dbReference>
<feature type="non-terminal residue" evidence="3">
    <location>
        <position position="1099"/>
    </location>
</feature>
<dbReference type="EMBL" id="JACVVK020000031">
    <property type="protein sequence ID" value="KAK7501504.1"/>
    <property type="molecule type" value="Genomic_DNA"/>
</dbReference>
<keyword evidence="4" id="KW-1185">Reference proteome</keyword>
<proteinExistence type="predicted"/>
<dbReference type="SMART" id="SM00262">
    <property type="entry name" value="GEL"/>
    <property type="match status" value="4"/>
</dbReference>
<dbReference type="PANTHER" id="PTHR11977">
    <property type="entry name" value="VILLIN"/>
    <property type="match status" value="1"/>
</dbReference>